<dbReference type="RefSeq" id="WP_034967805.1">
    <property type="nucleotide sequence ID" value="NZ_JAKMUV010000002.1"/>
</dbReference>
<dbReference type="PIRSF" id="PIRSF016838">
    <property type="entry name" value="PafC"/>
    <property type="match status" value="1"/>
</dbReference>
<feature type="domain" description="PafC HTH" evidence="2">
    <location>
        <begin position="9"/>
        <end position="122"/>
    </location>
</feature>
<comment type="caution">
    <text evidence="4">The sequence shown here is derived from an EMBL/GenBank/DDBJ whole genome shotgun (WGS) entry which is preliminary data.</text>
</comment>
<evidence type="ECO:0000259" key="3">
    <source>
        <dbReference type="Pfam" id="PF25583"/>
    </source>
</evidence>
<protein>
    <submittedName>
        <fullName evidence="4">WYL domain-containing protein</fullName>
    </submittedName>
</protein>
<sequence length="322" mass="35877">MTPLRSNAEQFQRTLSVVAWFRNHPDSSLMEAGRALNLSTAQITRELGQVSMCGLPGYFPGSLVEVTVDRMRATVEFSAGLDRPVALTPMEAGVLLLNLEALRSTAPAETQQTIDTASEKIQTLLRARRAHTETFTPELAPSEASFLDLRHSLAEAIRTRRQVSFNYQSVSSDTFSPRTVDPDHVGLVDGEYYLWAREGGVTRKTFALSRIDGLDLGEEGTASPLDVPEIDPQDPFGFAGSDRWARIELDESLRWMLEYFPMWVVEDESRLVVDVPETGPWLLRFLLGFSHGIRVLEPLPLSENLKALARRGLEAYEARGLG</sequence>
<dbReference type="PANTHER" id="PTHR34580:SF1">
    <property type="entry name" value="PROTEIN PAFC"/>
    <property type="match status" value="1"/>
</dbReference>
<feature type="domain" description="WYL" evidence="1">
    <location>
        <begin position="152"/>
        <end position="214"/>
    </location>
</feature>
<proteinExistence type="predicted"/>
<dbReference type="Pfam" id="PF19187">
    <property type="entry name" value="HTH_PafC"/>
    <property type="match status" value="1"/>
</dbReference>
<accession>A0A9X3M686</accession>
<organism evidence="4 5">
    <name type="scientific">Corynebacterium macclintockiae</name>
    <dbReference type="NCBI Taxonomy" id="2913501"/>
    <lineage>
        <taxon>Bacteria</taxon>
        <taxon>Bacillati</taxon>
        <taxon>Actinomycetota</taxon>
        <taxon>Actinomycetes</taxon>
        <taxon>Mycobacteriales</taxon>
        <taxon>Corynebacteriaceae</taxon>
        <taxon>Corynebacterium</taxon>
    </lineage>
</organism>
<dbReference type="EMBL" id="JAKMUV010000002">
    <property type="protein sequence ID" value="MCZ9304531.1"/>
    <property type="molecule type" value="Genomic_DNA"/>
</dbReference>
<reference evidence="4" key="1">
    <citation type="submission" date="2022-02" db="EMBL/GenBank/DDBJ databases">
        <title>Corynebacterium sp. from urogenital microbiome.</title>
        <authorList>
            <person name="Cappelli E.A."/>
            <person name="Ribeiro T.G."/>
            <person name="Peixe L."/>
        </authorList>
    </citation>
    <scope>NUCLEOTIDE SEQUENCE</scope>
    <source>
        <strain evidence="4">C9Ua_112</strain>
    </source>
</reference>
<feature type="domain" description="WCX" evidence="3">
    <location>
        <begin position="244"/>
        <end position="311"/>
    </location>
</feature>
<dbReference type="InterPro" id="IPR043839">
    <property type="entry name" value="PafC_HTH"/>
</dbReference>
<dbReference type="PANTHER" id="PTHR34580">
    <property type="match status" value="1"/>
</dbReference>
<name>A0A9X3M686_9CORY</name>
<evidence type="ECO:0000313" key="5">
    <source>
        <dbReference type="Proteomes" id="UP001146505"/>
    </source>
</evidence>
<dbReference type="Proteomes" id="UP001146505">
    <property type="component" value="Unassembled WGS sequence"/>
</dbReference>
<gene>
    <name evidence="4" type="ORF">L8U58_03120</name>
</gene>
<dbReference type="InterPro" id="IPR051534">
    <property type="entry name" value="CBASS_pafABC_assoc_protein"/>
</dbReference>
<dbReference type="InterPro" id="IPR028349">
    <property type="entry name" value="PafC-like"/>
</dbReference>
<evidence type="ECO:0000259" key="2">
    <source>
        <dbReference type="Pfam" id="PF19187"/>
    </source>
</evidence>
<keyword evidence="5" id="KW-1185">Reference proteome</keyword>
<dbReference type="Pfam" id="PF25583">
    <property type="entry name" value="WCX"/>
    <property type="match status" value="1"/>
</dbReference>
<evidence type="ECO:0000259" key="1">
    <source>
        <dbReference type="Pfam" id="PF13280"/>
    </source>
</evidence>
<dbReference type="AlphaFoldDB" id="A0A9X3M686"/>
<dbReference type="InterPro" id="IPR057727">
    <property type="entry name" value="WCX_dom"/>
</dbReference>
<dbReference type="Pfam" id="PF13280">
    <property type="entry name" value="WYL"/>
    <property type="match status" value="1"/>
</dbReference>
<dbReference type="PROSITE" id="PS52050">
    <property type="entry name" value="WYL"/>
    <property type="match status" value="1"/>
</dbReference>
<dbReference type="GeneID" id="301812523"/>
<dbReference type="InterPro" id="IPR026881">
    <property type="entry name" value="WYL_dom"/>
</dbReference>
<evidence type="ECO:0000313" key="4">
    <source>
        <dbReference type="EMBL" id="MCZ9304531.1"/>
    </source>
</evidence>